<dbReference type="Proteomes" id="UP000272025">
    <property type="component" value="Unassembled WGS sequence"/>
</dbReference>
<reference evidence="7 8" key="1">
    <citation type="journal article" date="2018" name="Mol. Ecol.">
        <title>The obligate alkalophilic soda-lake fungus Sodiomyces alkalinus has shifted to a protein diet.</title>
        <authorList>
            <person name="Grum-Grzhimaylo A.A."/>
            <person name="Falkoski D.L."/>
            <person name="van den Heuvel J."/>
            <person name="Valero-Jimenez C.A."/>
            <person name="Min B."/>
            <person name="Choi I.G."/>
            <person name="Lipzen A."/>
            <person name="Daum C.G."/>
            <person name="Aanen D.K."/>
            <person name="Tsang A."/>
            <person name="Henrissat B."/>
            <person name="Bilanenko E.N."/>
            <person name="de Vries R.P."/>
            <person name="van Kan J.A.L."/>
            <person name="Grigoriev I.V."/>
            <person name="Debets A.J.M."/>
        </authorList>
    </citation>
    <scope>NUCLEOTIDE SEQUENCE [LARGE SCALE GENOMIC DNA]</scope>
    <source>
        <strain evidence="7 8">F11</strain>
    </source>
</reference>
<evidence type="ECO:0000256" key="6">
    <source>
        <dbReference type="SAM" id="MobiDB-lite"/>
    </source>
</evidence>
<proteinExistence type="inferred from homology"/>
<sequence>MTGEKTSRKLRHAVKKHLEHMHNSFTIAKHVERTLRKNPERFEETLLLVQTASKDHGCTVAWNHLIDHQLQSQRLRAAVRLFNDMKKRSQRPDAHTYTVLFRGFALSPHRELAVAEAVRLFRGMRRQPGVKPNIIHLNAVLHVCARAGDIDTMFALVDEVLHDGADGGRSAANKKDKLVPTAQTYTAILQGLRSWALAPEADAEGSSSPADVDGRTEEMVEHSRAVWEEVLRSWRGGSLALDEQLAGAMGRNLLLDKKTGPRDVLVLLEQTMGIPRFDTQGSTRTKTKPDQETDNNQPPPPAASKSRKKAASEPAKPGLNTLSLVLATLAEMRFVTAAVKYWDYLVRDRGVEPDDKLWEQMIRLLHLGRSSAETARLLATAPPTVQSPYLFRTALSACFRDLRNPNVVDNASTIVDVMLRGAGAGVGESGGHRVPDAKALWMYLEVPQRRARVEASLNGNNATETGVDVGQSVELVNRVWEPYCRASKAALFPQLVEARNPRLIKNAKMYGAVCEVVELARELLSLTAHIARAGYKIDTKTRRVMEKRRDSFNREVVIFTELREELEDMWGKKEEESDVKEPTRE</sequence>
<dbReference type="GeneID" id="39578784"/>
<evidence type="ECO:0000256" key="4">
    <source>
        <dbReference type="ARBA" id="ARBA00044511"/>
    </source>
</evidence>
<evidence type="ECO:0000256" key="1">
    <source>
        <dbReference type="ARBA" id="ARBA00006192"/>
    </source>
</evidence>
<dbReference type="PANTHER" id="PTHR47447">
    <property type="entry name" value="OS03G0856100 PROTEIN"/>
    <property type="match status" value="1"/>
</dbReference>
<evidence type="ECO:0000256" key="2">
    <source>
        <dbReference type="ARBA" id="ARBA00022737"/>
    </source>
</evidence>
<dbReference type="NCBIfam" id="TIGR00756">
    <property type="entry name" value="PPR"/>
    <property type="match status" value="1"/>
</dbReference>
<dbReference type="EMBL" id="ML119051">
    <property type="protein sequence ID" value="ROT42792.1"/>
    <property type="molecule type" value="Genomic_DNA"/>
</dbReference>
<dbReference type="RefSeq" id="XP_028470598.1">
    <property type="nucleotide sequence ID" value="XM_028610306.1"/>
</dbReference>
<organism evidence="7 8">
    <name type="scientific">Sodiomyces alkalinus (strain CBS 110278 / VKM F-3762 / F11)</name>
    <name type="common">Alkaliphilic filamentous fungus</name>
    <dbReference type="NCBI Taxonomy" id="1314773"/>
    <lineage>
        <taxon>Eukaryota</taxon>
        <taxon>Fungi</taxon>
        <taxon>Dikarya</taxon>
        <taxon>Ascomycota</taxon>
        <taxon>Pezizomycotina</taxon>
        <taxon>Sordariomycetes</taxon>
        <taxon>Hypocreomycetidae</taxon>
        <taxon>Glomerellales</taxon>
        <taxon>Plectosphaerellaceae</taxon>
        <taxon>Sodiomyces</taxon>
    </lineage>
</organism>
<dbReference type="PROSITE" id="PS51375">
    <property type="entry name" value="PPR"/>
    <property type="match status" value="1"/>
</dbReference>
<name>A0A3N2Q7S1_SODAK</name>
<feature type="repeat" description="PPR" evidence="5">
    <location>
        <begin position="58"/>
        <end position="92"/>
    </location>
</feature>
<evidence type="ECO:0000313" key="8">
    <source>
        <dbReference type="Proteomes" id="UP000272025"/>
    </source>
</evidence>
<dbReference type="InterPro" id="IPR011990">
    <property type="entry name" value="TPR-like_helical_dom_sf"/>
</dbReference>
<dbReference type="PANTHER" id="PTHR47447:SF23">
    <property type="entry name" value="PENTACOTRIPEPTIDE-REPEAT REGION OF PRORP DOMAIN-CONTAINING PROTEIN"/>
    <property type="match status" value="1"/>
</dbReference>
<dbReference type="OrthoDB" id="185373at2759"/>
<evidence type="ECO:0000256" key="5">
    <source>
        <dbReference type="PROSITE-ProRule" id="PRU00708"/>
    </source>
</evidence>
<dbReference type="Pfam" id="PF13812">
    <property type="entry name" value="PPR_3"/>
    <property type="match status" value="1"/>
</dbReference>
<accession>A0A3N2Q7S1</accession>
<evidence type="ECO:0000313" key="7">
    <source>
        <dbReference type="EMBL" id="ROT42792.1"/>
    </source>
</evidence>
<comment type="function">
    <text evidence="3">Regulates mitochondrial small subunit maturation by controlling 15S rRNA 5'-end processing. Localizes to the 5' precursor of the 15S rRNA in a position that is subsequently occupied by mS47 in the mature yeast mtSSU. Uses structure and sequence-specific RNA recognition, binding to a single-stranded region of the precursor and specifically recognizing bases -6 to -1. The exchange of Ccm1 for mS47 is coupled to the irreversible removal of precursor rRNA that is accompanied by conformational changes of the mitoribosomal proteins uS5m and mS26. These conformational changes signal completion of 5'-end rRNA processing through protection of the mature 5'-end of the 15S rRNA and stabilization of mS47. The removal of the 5' precursor together with the dissociation of Ccm1 may be catalyzed by the 5'-3' exoribonuclease Pet127. Involved in the specific removal of group I introns in mitochondrial encoded transcripts.</text>
</comment>
<dbReference type="STRING" id="1314773.A0A3N2Q7S1"/>
<feature type="region of interest" description="Disordered" evidence="6">
    <location>
        <begin position="276"/>
        <end position="315"/>
    </location>
</feature>
<keyword evidence="2" id="KW-0677">Repeat</keyword>
<gene>
    <name evidence="7" type="ORF">SODALDRAFT_326956</name>
</gene>
<comment type="subunit">
    <text evidence="4">Binds to mitochondrial small subunit 15S rRNA.</text>
</comment>
<evidence type="ECO:0008006" key="9">
    <source>
        <dbReference type="Google" id="ProtNLM"/>
    </source>
</evidence>
<dbReference type="Gene3D" id="1.25.40.10">
    <property type="entry name" value="Tetratricopeptide repeat domain"/>
    <property type="match status" value="2"/>
</dbReference>
<comment type="similarity">
    <text evidence="1">Belongs to the CCM1 family.</text>
</comment>
<dbReference type="Pfam" id="PF13041">
    <property type="entry name" value="PPR_2"/>
    <property type="match status" value="1"/>
</dbReference>
<protein>
    <recommendedName>
        <fullName evidence="9">Pentatricopeptide repeat protein</fullName>
    </recommendedName>
</protein>
<dbReference type="AlphaFoldDB" id="A0A3N2Q7S1"/>
<keyword evidence="8" id="KW-1185">Reference proteome</keyword>
<evidence type="ECO:0000256" key="3">
    <source>
        <dbReference type="ARBA" id="ARBA00044493"/>
    </source>
</evidence>
<dbReference type="InterPro" id="IPR002885">
    <property type="entry name" value="PPR_rpt"/>
</dbReference>